<gene>
    <name evidence="2" type="ORF">Lbru_2556</name>
</gene>
<evidence type="ECO:0000313" key="3">
    <source>
        <dbReference type="Proteomes" id="UP000054742"/>
    </source>
</evidence>
<organism evidence="2 3">
    <name type="scientific">Legionella brunensis</name>
    <dbReference type="NCBI Taxonomy" id="29422"/>
    <lineage>
        <taxon>Bacteria</taxon>
        <taxon>Pseudomonadati</taxon>
        <taxon>Pseudomonadota</taxon>
        <taxon>Gammaproteobacteria</taxon>
        <taxon>Legionellales</taxon>
        <taxon>Legionellaceae</taxon>
        <taxon>Legionella</taxon>
    </lineage>
</organism>
<dbReference type="STRING" id="29422.Lbru_2556"/>
<dbReference type="AlphaFoldDB" id="A0A0W0S4B9"/>
<accession>A0A0W0S4B9</accession>
<keyword evidence="1" id="KW-0732">Signal</keyword>
<protein>
    <submittedName>
        <fullName evidence="2">Protein-tyrosine phosphatase</fullName>
    </submittedName>
</protein>
<feature type="signal peptide" evidence="1">
    <location>
        <begin position="1"/>
        <end position="17"/>
    </location>
</feature>
<evidence type="ECO:0000313" key="2">
    <source>
        <dbReference type="EMBL" id="KTC78264.1"/>
    </source>
</evidence>
<feature type="chain" id="PRO_5006911587" evidence="1">
    <location>
        <begin position="18"/>
        <end position="233"/>
    </location>
</feature>
<reference evidence="2 3" key="1">
    <citation type="submission" date="2015-11" db="EMBL/GenBank/DDBJ databases">
        <title>Genomic analysis of 38 Legionella species identifies large and diverse effector repertoires.</title>
        <authorList>
            <person name="Burstein D."/>
            <person name="Amaro F."/>
            <person name="Zusman T."/>
            <person name="Lifshitz Z."/>
            <person name="Cohen O."/>
            <person name="Gilbert J.A."/>
            <person name="Pupko T."/>
            <person name="Shuman H.A."/>
            <person name="Segal G."/>
        </authorList>
    </citation>
    <scope>NUCLEOTIDE SEQUENCE [LARGE SCALE GENOMIC DNA]</scope>
    <source>
        <strain evidence="2 3">ATCC 43878</strain>
    </source>
</reference>
<dbReference type="RefSeq" id="WP_131793469.1">
    <property type="nucleotide sequence ID" value="NZ_CAAAHU010000004.1"/>
</dbReference>
<dbReference type="OrthoDB" id="746143at2"/>
<evidence type="ECO:0000256" key="1">
    <source>
        <dbReference type="SAM" id="SignalP"/>
    </source>
</evidence>
<name>A0A0W0S4B9_9GAMM</name>
<dbReference type="EMBL" id="LNXV01000033">
    <property type="protein sequence ID" value="KTC78264.1"/>
    <property type="molecule type" value="Genomic_DNA"/>
</dbReference>
<proteinExistence type="predicted"/>
<comment type="caution">
    <text evidence="2">The sequence shown here is derived from an EMBL/GenBank/DDBJ whole genome shotgun (WGS) entry which is preliminary data.</text>
</comment>
<keyword evidence="3" id="KW-1185">Reference proteome</keyword>
<dbReference type="PATRIC" id="fig|29422.6.peg.2719"/>
<sequence>MKYFVYLLLMISSLIHAETVTVKLGDTKVNVIKHAGRGKTFVHLHENEVTALQAAKIYVKREGGTLITLKHSGKRNIVFYLKKTRYEFDPNRIFTNKGITKTLKQFGSYSPEAHQEVRKLARKIICMIPSGKVIAVHNNNRSYSLKEYLPRHSLAADAKALNYVPQSNYRNFYFVTQRQDFNRLKNLHFNVALQANKATDDGSLSYYLGNKVYINIEAAYDALKQQLKMLYDA</sequence>
<dbReference type="Proteomes" id="UP000054742">
    <property type="component" value="Unassembled WGS sequence"/>
</dbReference>